<reference evidence="1" key="1">
    <citation type="submission" date="2018-10" db="EMBL/GenBank/DDBJ databases">
        <title>Hidden diversity of soil giant viruses.</title>
        <authorList>
            <person name="Schulz F."/>
            <person name="Alteio L."/>
            <person name="Goudeau D."/>
            <person name="Ryan E.M."/>
            <person name="Malmstrom R.R."/>
            <person name="Blanchard J."/>
            <person name="Woyke T."/>
        </authorList>
    </citation>
    <scope>NUCLEOTIDE SEQUENCE</scope>
    <source>
        <strain evidence="1">SOV1</strain>
    </source>
</reference>
<organism evidence="1">
    <name type="scientific">Solivirus sp</name>
    <dbReference type="NCBI Taxonomy" id="2487772"/>
    <lineage>
        <taxon>Viruses</taxon>
        <taxon>Pithoviruses</taxon>
    </lineage>
</organism>
<sequence length="289" mass="34014">MSLLSLRETALNYLKEDVDSLLDILRRHKLFMQSDLENCLVESIGDLTIPQAILLYTKEKNLYVRELIYSGIKKIAHEGFSSYLTFPFSTTIKLQFIPKENLTGRLNRQIVEALLKLERERVVECCTIIAERRGLVCIEKDTQVIWNNFPICKEIVVRSLFNKVLETVRPFEFGIIFQYDNYGNKNIIPFFMEEGPTLELLHREMRYQVTLSIIYSDKDFNEEERNLLWRAALTDQIQIVFGASYYTIWVRGYCFLTRKILIDPEEIGRAHVCYPKFSGPIEFLRKQLI</sequence>
<proteinExistence type="predicted"/>
<gene>
    <name evidence="1" type="ORF">Solivirus2_34</name>
</gene>
<name>A0A3G5AJD9_9VIRU</name>
<evidence type="ECO:0000313" key="1">
    <source>
        <dbReference type="EMBL" id="AYV85963.1"/>
    </source>
</evidence>
<protein>
    <submittedName>
        <fullName evidence="1">Uncharacterized protein</fullName>
    </submittedName>
</protein>
<accession>A0A3G5AJD9</accession>
<dbReference type="EMBL" id="MK072490">
    <property type="protein sequence ID" value="AYV85963.1"/>
    <property type="molecule type" value="Genomic_DNA"/>
</dbReference>